<name>A0ABX3NME0_9BACT</name>
<protein>
    <submittedName>
        <fullName evidence="8">Carbohydrate-binding protein SusD</fullName>
    </submittedName>
</protein>
<comment type="similarity">
    <text evidence="2">Belongs to the SusD family.</text>
</comment>
<dbReference type="RefSeq" id="WP_014217035.1">
    <property type="nucleotide sequence ID" value="NZ_LWBO01000084.1"/>
</dbReference>
<dbReference type="SUPFAM" id="SSF48452">
    <property type="entry name" value="TPR-like"/>
    <property type="match status" value="1"/>
</dbReference>
<evidence type="ECO:0000256" key="3">
    <source>
        <dbReference type="ARBA" id="ARBA00022729"/>
    </source>
</evidence>
<dbReference type="EMBL" id="LWBO01000084">
    <property type="protein sequence ID" value="OQP39192.1"/>
    <property type="molecule type" value="Genomic_DNA"/>
</dbReference>
<dbReference type="CDD" id="cd08977">
    <property type="entry name" value="SusD"/>
    <property type="match status" value="1"/>
</dbReference>
<organism evidence="8 9">
    <name type="scientific">Niastella koreensis</name>
    <dbReference type="NCBI Taxonomy" id="354356"/>
    <lineage>
        <taxon>Bacteria</taxon>
        <taxon>Pseudomonadati</taxon>
        <taxon>Bacteroidota</taxon>
        <taxon>Chitinophagia</taxon>
        <taxon>Chitinophagales</taxon>
        <taxon>Chitinophagaceae</taxon>
        <taxon>Niastella</taxon>
    </lineage>
</organism>
<keyword evidence="3" id="KW-0732">Signal</keyword>
<dbReference type="Gene3D" id="1.25.40.390">
    <property type="match status" value="1"/>
</dbReference>
<sequence length="512" mass="56781">MKRLSYIILLASITGISSCSKNLDQQPVSDVVTSTFFKTVSDFTQGVNGAYSKLKAIPLNLMWMDEVRSDNTAITTDGNRDFQGINDFSPNLTTTAFIVNSWQNGFNGIFNVNTVLDAIQAKGAGVLTSDLATRFTAELRFLRGFYYFDLLKHYGALPIIDKSMTPAEAGAVKRSSLADVYSFIISDFEFAAANLPEVFTGADLGRPTLYSAKGMLGLVYMTRSGPALVNGPGLNTNEWNKAYGYFDDIIKSNKYSFLTDFASIFSYTNENNKEVVFDIQYATTSSGGEFPSQLVPDTYWSGLNFSGYGNGYGSASYNVSKNLLQSYRNSVYLSTGTVDKRDTFSIKHAYPTNSSTPAVLDTSRPFIKKYLNPALKGKDRADWPINFIVLRYTDVLMMKAECILHGAPGTQADVDAIVKQVRDRAGVGTPALANVTLPTLMEERRREFLGEGIRWNDLVRENMFVTTMNAWRVSDTLTSTIQEVKPEYSVYPVPQAEILAKPGLYDQNQGYY</sequence>
<keyword evidence="4" id="KW-0472">Membrane</keyword>
<evidence type="ECO:0000313" key="9">
    <source>
        <dbReference type="Proteomes" id="UP000192277"/>
    </source>
</evidence>
<dbReference type="PROSITE" id="PS51257">
    <property type="entry name" value="PROKAR_LIPOPROTEIN"/>
    <property type="match status" value="1"/>
</dbReference>
<dbReference type="Pfam" id="PF07980">
    <property type="entry name" value="SusD_RagB"/>
    <property type="match status" value="1"/>
</dbReference>
<keyword evidence="9" id="KW-1185">Reference proteome</keyword>
<keyword evidence="5" id="KW-0998">Cell outer membrane</keyword>
<evidence type="ECO:0000256" key="5">
    <source>
        <dbReference type="ARBA" id="ARBA00023237"/>
    </source>
</evidence>
<evidence type="ECO:0000256" key="1">
    <source>
        <dbReference type="ARBA" id="ARBA00004442"/>
    </source>
</evidence>
<feature type="domain" description="SusD-like N-terminal" evidence="7">
    <location>
        <begin position="23"/>
        <end position="220"/>
    </location>
</feature>
<accession>A0ABX3NME0</accession>
<evidence type="ECO:0000259" key="6">
    <source>
        <dbReference type="Pfam" id="PF07980"/>
    </source>
</evidence>
<dbReference type="InterPro" id="IPR012944">
    <property type="entry name" value="SusD_RagB_dom"/>
</dbReference>
<dbReference type="Proteomes" id="UP000192277">
    <property type="component" value="Unassembled WGS sequence"/>
</dbReference>
<gene>
    <name evidence="8" type="ORF">A4D02_17860</name>
</gene>
<comment type="caution">
    <text evidence="8">The sequence shown here is derived from an EMBL/GenBank/DDBJ whole genome shotgun (WGS) entry which is preliminary data.</text>
</comment>
<reference evidence="8 9" key="1">
    <citation type="submission" date="2016-04" db="EMBL/GenBank/DDBJ databases">
        <authorList>
            <person name="Chen L."/>
            <person name="Zhuang W."/>
            <person name="Wang G."/>
        </authorList>
    </citation>
    <scope>NUCLEOTIDE SEQUENCE [LARGE SCALE GENOMIC DNA]</scope>
    <source>
        <strain evidence="9">GR20</strain>
    </source>
</reference>
<evidence type="ECO:0000259" key="7">
    <source>
        <dbReference type="Pfam" id="PF14322"/>
    </source>
</evidence>
<proteinExistence type="inferred from homology"/>
<evidence type="ECO:0000313" key="8">
    <source>
        <dbReference type="EMBL" id="OQP39192.1"/>
    </source>
</evidence>
<feature type="domain" description="RagB/SusD" evidence="6">
    <location>
        <begin position="365"/>
        <end position="511"/>
    </location>
</feature>
<dbReference type="InterPro" id="IPR033985">
    <property type="entry name" value="SusD-like_N"/>
</dbReference>
<comment type="subcellular location">
    <subcellularLocation>
        <location evidence="1">Cell outer membrane</location>
    </subcellularLocation>
</comment>
<evidence type="ECO:0000256" key="2">
    <source>
        <dbReference type="ARBA" id="ARBA00006275"/>
    </source>
</evidence>
<dbReference type="InterPro" id="IPR011990">
    <property type="entry name" value="TPR-like_helical_dom_sf"/>
</dbReference>
<evidence type="ECO:0000256" key="4">
    <source>
        <dbReference type="ARBA" id="ARBA00023136"/>
    </source>
</evidence>
<dbReference type="Pfam" id="PF14322">
    <property type="entry name" value="SusD-like_3"/>
    <property type="match status" value="1"/>
</dbReference>